<evidence type="ECO:0000256" key="5">
    <source>
        <dbReference type="RuleBase" id="RU364012"/>
    </source>
</evidence>
<feature type="compositionally biased region" description="Polar residues" evidence="6">
    <location>
        <begin position="107"/>
        <end position="119"/>
    </location>
</feature>
<dbReference type="GO" id="GO:0009908">
    <property type="term" value="P:flower development"/>
    <property type="evidence" value="ECO:0007669"/>
    <property type="project" value="UniProtKB-KW"/>
</dbReference>
<comment type="similarity">
    <text evidence="1 5">Belongs to the Frigida family.</text>
</comment>
<dbReference type="GeneID" id="107412104"/>
<keyword evidence="7" id="KW-1185">Reference proteome</keyword>
<keyword evidence="3 5" id="KW-0221">Differentiation</keyword>
<dbReference type="RefSeq" id="XP_015875301.2">
    <property type="nucleotide sequence ID" value="XM_016019815.4"/>
</dbReference>
<feature type="region of interest" description="Disordered" evidence="6">
    <location>
        <begin position="94"/>
        <end position="119"/>
    </location>
</feature>
<evidence type="ECO:0000256" key="6">
    <source>
        <dbReference type="SAM" id="MobiDB-lite"/>
    </source>
</evidence>
<feature type="region of interest" description="Disordered" evidence="6">
    <location>
        <begin position="405"/>
        <end position="443"/>
    </location>
</feature>
<evidence type="ECO:0000313" key="8">
    <source>
        <dbReference type="RefSeq" id="XP_015875301.2"/>
    </source>
</evidence>
<reference evidence="8" key="1">
    <citation type="submission" date="2025-08" db="UniProtKB">
        <authorList>
            <consortium name="RefSeq"/>
        </authorList>
    </citation>
    <scope>IDENTIFICATION</scope>
    <source>
        <tissue evidence="8">Seedling</tissue>
    </source>
</reference>
<dbReference type="KEGG" id="zju:107412104"/>
<dbReference type="GO" id="GO:0030154">
    <property type="term" value="P:cell differentiation"/>
    <property type="evidence" value="ECO:0007669"/>
    <property type="project" value="UniProtKB-KW"/>
</dbReference>
<keyword evidence="4 5" id="KW-0287">Flowering</keyword>
<dbReference type="Proteomes" id="UP001652623">
    <property type="component" value="Chromosome 10"/>
</dbReference>
<dbReference type="InterPro" id="IPR012474">
    <property type="entry name" value="Frigida"/>
</dbReference>
<dbReference type="PANTHER" id="PTHR31791:SF32">
    <property type="entry name" value="FRIGIDA-LIKE PROTEIN"/>
    <property type="match status" value="1"/>
</dbReference>
<accession>A0A6P3ZAL0</accession>
<organism evidence="7 8">
    <name type="scientific">Ziziphus jujuba</name>
    <name type="common">Chinese jujube</name>
    <name type="synonym">Ziziphus sativa</name>
    <dbReference type="NCBI Taxonomy" id="326968"/>
    <lineage>
        <taxon>Eukaryota</taxon>
        <taxon>Viridiplantae</taxon>
        <taxon>Streptophyta</taxon>
        <taxon>Embryophyta</taxon>
        <taxon>Tracheophyta</taxon>
        <taxon>Spermatophyta</taxon>
        <taxon>Magnoliopsida</taxon>
        <taxon>eudicotyledons</taxon>
        <taxon>Gunneridae</taxon>
        <taxon>Pentapetalae</taxon>
        <taxon>rosids</taxon>
        <taxon>fabids</taxon>
        <taxon>Rosales</taxon>
        <taxon>Rhamnaceae</taxon>
        <taxon>Paliureae</taxon>
        <taxon>Ziziphus</taxon>
    </lineage>
</organism>
<evidence type="ECO:0000256" key="1">
    <source>
        <dbReference type="ARBA" id="ARBA00008956"/>
    </source>
</evidence>
<keyword evidence="2 5" id="KW-0217">Developmental protein</keyword>
<dbReference type="Pfam" id="PF07899">
    <property type="entry name" value="Frigida"/>
    <property type="match status" value="1"/>
</dbReference>
<feature type="compositionally biased region" description="Polar residues" evidence="6">
    <location>
        <begin position="408"/>
        <end position="424"/>
    </location>
</feature>
<evidence type="ECO:0000256" key="3">
    <source>
        <dbReference type="ARBA" id="ARBA00022782"/>
    </source>
</evidence>
<evidence type="ECO:0000256" key="4">
    <source>
        <dbReference type="ARBA" id="ARBA00023089"/>
    </source>
</evidence>
<proteinExistence type="inferred from homology"/>
<sequence>MSTTTAERISSGPQLSDTNKQQIRKAFNLIKTHASAVANFTLQWQELEDHFIFINNSIQSKLQEFRRKNQSLDTQFTSAQQSQLSTLEEDVFSPTLQGHSNSKETHSATSPSVPSQCNPVDTQIKNEESFRADSNFNDIPRKNGKVLLVYLNGHLKEHESMRDGVHNALKASEDSAKLVLEAIEEGFCPTELKTGGGDLEVSATRRSCVLLLEEFMKVAPLVKPRAIEQAAKLASLWKANIKAEVWNSIEVWGFLLLLGAYALVDRFDSDEILELFKSVVQRKQAPELFRSLGLADKASDFIQHLISEKKQLAAVRFIFAFEMIDKFSPVPLLKAHLNHVKKVARVPLKKGKNSLKAQNDATNKEIASLKSVIKCIEDYELESEYSPENLRARIDRLRKMIKERKGMQTASGSQAQVQQLSGNKRTAPKAQMNKQKGKNKQPRMAPAAAVQHVSARAAATIHSLQQHQGAQYLSAAGVAASAAAPSTSFVAASNFYSVDASHNQQDSPFTIYQKKDSPFTGHGAQYSAGRYSFSRSIPDTHMSVAAGSYGFVGSPPVVQRPGLTAGGYGLHRETVTGHYTLGGSGSVTSRMDSSNEQYGTSIAASGRSGQFGSAGTLTATGISSNVSPRSSLSYFHGDPLRVPSYNNRAAFSSSGYEMPSKRPPAIYRL</sequence>
<evidence type="ECO:0000313" key="7">
    <source>
        <dbReference type="Proteomes" id="UP001652623"/>
    </source>
</evidence>
<name>A0A6P3ZAL0_ZIZJJ</name>
<dbReference type="InParanoid" id="A0A6P3ZAL0"/>
<gene>
    <name evidence="8" type="primary">LOC107412104</name>
</gene>
<protein>
    <recommendedName>
        <fullName evidence="5">FRIGIDA-like protein</fullName>
    </recommendedName>
</protein>
<evidence type="ECO:0000256" key="2">
    <source>
        <dbReference type="ARBA" id="ARBA00022473"/>
    </source>
</evidence>
<dbReference type="PANTHER" id="PTHR31791">
    <property type="entry name" value="FRIGIDA-LIKE PROTEIN 3-RELATED"/>
    <property type="match status" value="1"/>
</dbReference>
<dbReference type="AlphaFoldDB" id="A0A6P3ZAL0"/>